<organism evidence="2 3">
    <name type="scientific">Ideonella azotifigens</name>
    <dbReference type="NCBI Taxonomy" id="513160"/>
    <lineage>
        <taxon>Bacteria</taxon>
        <taxon>Pseudomonadati</taxon>
        <taxon>Pseudomonadota</taxon>
        <taxon>Betaproteobacteria</taxon>
        <taxon>Burkholderiales</taxon>
        <taxon>Sphaerotilaceae</taxon>
        <taxon>Ideonella</taxon>
    </lineage>
</organism>
<dbReference type="RefSeq" id="WP_141288980.1">
    <property type="nucleotide sequence ID" value="NZ_BAAAEW010000047.1"/>
</dbReference>
<evidence type="ECO:0000313" key="3">
    <source>
        <dbReference type="Proteomes" id="UP001500279"/>
    </source>
</evidence>
<evidence type="ECO:0000256" key="1">
    <source>
        <dbReference type="SAM" id="MobiDB-lite"/>
    </source>
</evidence>
<reference evidence="2 3" key="1">
    <citation type="journal article" date="2019" name="Int. J. Syst. Evol. Microbiol.">
        <title>The Global Catalogue of Microorganisms (GCM) 10K type strain sequencing project: providing services to taxonomists for standard genome sequencing and annotation.</title>
        <authorList>
            <consortium name="The Broad Institute Genomics Platform"/>
            <consortium name="The Broad Institute Genome Sequencing Center for Infectious Disease"/>
            <person name="Wu L."/>
            <person name="Ma J."/>
        </authorList>
    </citation>
    <scope>NUCLEOTIDE SEQUENCE [LARGE SCALE GENOMIC DNA]</scope>
    <source>
        <strain evidence="2 3">JCM 15503</strain>
    </source>
</reference>
<dbReference type="Proteomes" id="UP001500279">
    <property type="component" value="Unassembled WGS sequence"/>
</dbReference>
<evidence type="ECO:0000313" key="2">
    <source>
        <dbReference type="EMBL" id="GAA0769014.1"/>
    </source>
</evidence>
<name>A0ABN1KJU5_9BURK</name>
<feature type="compositionally biased region" description="Basic and acidic residues" evidence="1">
    <location>
        <begin position="82"/>
        <end position="91"/>
    </location>
</feature>
<feature type="region of interest" description="Disordered" evidence="1">
    <location>
        <begin position="1"/>
        <end position="91"/>
    </location>
</feature>
<dbReference type="EMBL" id="BAAAEW010000047">
    <property type="protein sequence ID" value="GAA0769014.1"/>
    <property type="molecule type" value="Genomic_DNA"/>
</dbReference>
<proteinExistence type="predicted"/>
<keyword evidence="3" id="KW-1185">Reference proteome</keyword>
<gene>
    <name evidence="2" type="ORF">GCM10009107_59370</name>
</gene>
<protein>
    <submittedName>
        <fullName evidence="2">Uncharacterized protein</fullName>
    </submittedName>
</protein>
<accession>A0ABN1KJU5</accession>
<feature type="compositionally biased region" description="Polar residues" evidence="1">
    <location>
        <begin position="1"/>
        <end position="24"/>
    </location>
</feature>
<sequence length="91" mass="9824">MRTANPTKTQAPHAQTTANQQGQAKPQLPHERDESADTAAEPDPVTRQAHQDVVSGKVDTDKGPVLEALNRRLPPSAPGPKGKRDPEHPPR</sequence>
<comment type="caution">
    <text evidence="2">The sequence shown here is derived from an EMBL/GenBank/DDBJ whole genome shotgun (WGS) entry which is preliminary data.</text>
</comment>